<evidence type="ECO:0000256" key="2">
    <source>
        <dbReference type="ARBA" id="ARBA00023125"/>
    </source>
</evidence>
<gene>
    <name evidence="5" type="ORF">A1332_04205</name>
</gene>
<dbReference type="CDD" id="cd00093">
    <property type="entry name" value="HTH_XRE"/>
    <property type="match status" value="1"/>
</dbReference>
<dbReference type="SUPFAM" id="SSF47413">
    <property type="entry name" value="lambda repressor-like DNA-binding domains"/>
    <property type="match status" value="1"/>
</dbReference>
<evidence type="ECO:0000256" key="1">
    <source>
        <dbReference type="ARBA" id="ARBA00023015"/>
    </source>
</evidence>
<dbReference type="InterPro" id="IPR050807">
    <property type="entry name" value="TransReg_Diox_bact_type"/>
</dbReference>
<evidence type="ECO:0000313" key="5">
    <source>
        <dbReference type="EMBL" id="OAH99100.1"/>
    </source>
</evidence>
<proteinExistence type="predicted"/>
<reference evidence="5 6" key="1">
    <citation type="submission" date="2016-03" db="EMBL/GenBank/DDBJ databases">
        <authorList>
            <person name="Ploux O."/>
        </authorList>
    </citation>
    <scope>NUCLEOTIDE SEQUENCE [LARGE SCALE GENOMIC DNA]</scope>
    <source>
        <strain evidence="5 6">R-45363</strain>
    </source>
</reference>
<dbReference type="InterPro" id="IPR010982">
    <property type="entry name" value="Lambda_DNA-bd_dom_sf"/>
</dbReference>
<dbReference type="SMART" id="SM00530">
    <property type="entry name" value="HTH_XRE"/>
    <property type="match status" value="1"/>
</dbReference>
<dbReference type="GO" id="GO:0005829">
    <property type="term" value="C:cytosol"/>
    <property type="evidence" value="ECO:0007669"/>
    <property type="project" value="TreeGrafter"/>
</dbReference>
<dbReference type="OrthoDB" id="9800901at2"/>
<evidence type="ECO:0000313" key="6">
    <source>
        <dbReference type="Proteomes" id="UP000078090"/>
    </source>
</evidence>
<dbReference type="GO" id="GO:0003700">
    <property type="term" value="F:DNA-binding transcription factor activity"/>
    <property type="evidence" value="ECO:0007669"/>
    <property type="project" value="TreeGrafter"/>
</dbReference>
<dbReference type="PROSITE" id="PS50943">
    <property type="entry name" value="HTH_CROC1"/>
    <property type="match status" value="1"/>
</dbReference>
<dbReference type="AlphaFoldDB" id="A0A177M0E1"/>
<organism evidence="5 6">
    <name type="scientific">Methylomonas methanica</name>
    <dbReference type="NCBI Taxonomy" id="421"/>
    <lineage>
        <taxon>Bacteria</taxon>
        <taxon>Pseudomonadati</taxon>
        <taxon>Pseudomonadota</taxon>
        <taxon>Gammaproteobacteria</taxon>
        <taxon>Methylococcales</taxon>
        <taxon>Methylococcaceae</taxon>
        <taxon>Methylomonas</taxon>
    </lineage>
</organism>
<keyword evidence="3" id="KW-0804">Transcription</keyword>
<protein>
    <submittedName>
        <fullName evidence="5">Transcriptional regulator</fullName>
    </submittedName>
</protein>
<dbReference type="PANTHER" id="PTHR46797">
    <property type="entry name" value="HTH-TYPE TRANSCRIPTIONAL REGULATOR"/>
    <property type="match status" value="1"/>
</dbReference>
<accession>A0A177M0E1</accession>
<dbReference type="Gene3D" id="1.10.260.40">
    <property type="entry name" value="lambda repressor-like DNA-binding domains"/>
    <property type="match status" value="1"/>
</dbReference>
<name>A0A177M0E1_METMH</name>
<comment type="caution">
    <text evidence="5">The sequence shown here is derived from an EMBL/GenBank/DDBJ whole genome shotgun (WGS) entry which is preliminary data.</text>
</comment>
<feature type="domain" description="HTH cro/C1-type" evidence="4">
    <location>
        <begin position="19"/>
        <end position="73"/>
    </location>
</feature>
<evidence type="ECO:0000256" key="3">
    <source>
        <dbReference type="ARBA" id="ARBA00023163"/>
    </source>
</evidence>
<dbReference type="Pfam" id="PF01381">
    <property type="entry name" value="HTH_3"/>
    <property type="match status" value="1"/>
</dbReference>
<dbReference type="RefSeq" id="WP_064010122.1">
    <property type="nucleotide sequence ID" value="NZ_LUUG01000105.1"/>
</dbReference>
<dbReference type="PANTHER" id="PTHR46797:SF23">
    <property type="entry name" value="HTH-TYPE TRANSCRIPTIONAL REGULATOR SUTR"/>
    <property type="match status" value="1"/>
</dbReference>
<keyword evidence="2" id="KW-0238">DNA-binding</keyword>
<dbReference type="Proteomes" id="UP000078090">
    <property type="component" value="Unassembled WGS sequence"/>
</dbReference>
<dbReference type="EMBL" id="LUUG01000105">
    <property type="protein sequence ID" value="OAH99100.1"/>
    <property type="molecule type" value="Genomic_DNA"/>
</dbReference>
<dbReference type="InterPro" id="IPR001387">
    <property type="entry name" value="Cro/C1-type_HTH"/>
</dbReference>
<dbReference type="GO" id="GO:0003677">
    <property type="term" value="F:DNA binding"/>
    <property type="evidence" value="ECO:0007669"/>
    <property type="project" value="UniProtKB-KW"/>
</dbReference>
<evidence type="ECO:0000259" key="4">
    <source>
        <dbReference type="PROSITE" id="PS50943"/>
    </source>
</evidence>
<sequence length="79" mass="8800">MPIQSELTPDPLVLFGQRIVQLRKLRGWSQEQLALECGMARSYLGGVERGKRNIALLNICKLADALSVSPAEMLQFSKD</sequence>
<keyword evidence="1" id="KW-0805">Transcription regulation</keyword>